<evidence type="ECO:0000256" key="1">
    <source>
        <dbReference type="ARBA" id="ARBA00004202"/>
    </source>
</evidence>
<dbReference type="EMBL" id="DVON01000028">
    <property type="protein sequence ID" value="HIV11771.1"/>
    <property type="molecule type" value="Genomic_DNA"/>
</dbReference>
<evidence type="ECO:0000256" key="3">
    <source>
        <dbReference type="ARBA" id="ARBA00022475"/>
    </source>
</evidence>
<evidence type="ECO:0000313" key="8">
    <source>
        <dbReference type="Proteomes" id="UP000886723"/>
    </source>
</evidence>
<evidence type="ECO:0000256" key="2">
    <source>
        <dbReference type="ARBA" id="ARBA00010488"/>
    </source>
</evidence>
<dbReference type="Proteomes" id="UP000886723">
    <property type="component" value="Unassembled WGS sequence"/>
</dbReference>
<keyword evidence="3" id="KW-1003">Cell membrane</keyword>
<evidence type="ECO:0000256" key="6">
    <source>
        <dbReference type="ARBA" id="ARBA00023136"/>
    </source>
</evidence>
<protein>
    <submittedName>
        <fullName evidence="7">CDP-glycerol glycerophosphotransferase family protein</fullName>
    </submittedName>
</protein>
<keyword evidence="5" id="KW-0777">Teichoic acid biosynthesis</keyword>
<dbReference type="AlphaFoldDB" id="A0A9D1T529"/>
<evidence type="ECO:0000256" key="4">
    <source>
        <dbReference type="ARBA" id="ARBA00022679"/>
    </source>
</evidence>
<keyword evidence="6" id="KW-0472">Membrane</keyword>
<name>A0A9D1T529_9FIRM</name>
<dbReference type="PANTHER" id="PTHR37316">
    <property type="entry name" value="TEICHOIC ACID GLYCEROL-PHOSPHATE PRIMASE"/>
    <property type="match status" value="1"/>
</dbReference>
<dbReference type="InterPro" id="IPR043149">
    <property type="entry name" value="TagF_N"/>
</dbReference>
<keyword evidence="4" id="KW-0808">Transferase</keyword>
<reference evidence="7" key="2">
    <citation type="journal article" date="2021" name="PeerJ">
        <title>Extensive microbial diversity within the chicken gut microbiome revealed by metagenomics and culture.</title>
        <authorList>
            <person name="Gilroy R."/>
            <person name="Ravi A."/>
            <person name="Getino M."/>
            <person name="Pursley I."/>
            <person name="Horton D.L."/>
            <person name="Alikhan N.F."/>
            <person name="Baker D."/>
            <person name="Gharbi K."/>
            <person name="Hall N."/>
            <person name="Watson M."/>
            <person name="Adriaenssens E.M."/>
            <person name="Foster-Nyarko E."/>
            <person name="Jarju S."/>
            <person name="Secka A."/>
            <person name="Antonio M."/>
            <person name="Oren A."/>
            <person name="Chaudhuri R.R."/>
            <person name="La Ragione R."/>
            <person name="Hildebrand F."/>
            <person name="Pallen M.J."/>
        </authorList>
    </citation>
    <scope>NUCLEOTIDE SEQUENCE</scope>
    <source>
        <strain evidence="7">ChiBcec2-4451</strain>
    </source>
</reference>
<gene>
    <name evidence="7" type="ORF">IAA63_01345</name>
</gene>
<comment type="similarity">
    <text evidence="2">Belongs to the CDP-glycerol glycerophosphotransferase family.</text>
</comment>
<evidence type="ECO:0000313" key="7">
    <source>
        <dbReference type="EMBL" id="HIV11771.1"/>
    </source>
</evidence>
<dbReference type="SUPFAM" id="SSF53756">
    <property type="entry name" value="UDP-Glycosyltransferase/glycogen phosphorylase"/>
    <property type="match status" value="1"/>
</dbReference>
<organism evidence="7 8">
    <name type="scientific">Candidatus Pullilachnospira stercoravium</name>
    <dbReference type="NCBI Taxonomy" id="2840913"/>
    <lineage>
        <taxon>Bacteria</taxon>
        <taxon>Bacillati</taxon>
        <taxon>Bacillota</taxon>
        <taxon>Clostridia</taxon>
        <taxon>Lachnospirales</taxon>
        <taxon>Lachnospiraceae</taxon>
        <taxon>Lachnospiraceae incertae sedis</taxon>
        <taxon>Candidatus Pullilachnospira</taxon>
    </lineage>
</organism>
<accession>A0A9D1T529</accession>
<sequence>MKKKLLNFIMTVWARLTFRGTPSPECWVFSSVHNRAFNYNSCYLFCYVKEHCPGIHPYYVTEDPAVYRELAGRYGEEFLIDTSTLAGIRKVLSCQVWFTSTAPPLYGVGFRKKYRIYNLWHGIPLKTIGMEQKNLSPVTRAYYRYFFADNYTGVLTTSSRLVPLMSRSFLVEPERVRVWGQPRCDCLFEKADAQKVLREIFQDKIPEGNGETRRETDAAQKAPAAVPDFDKAVLYAPTFRDHGETRLFPFPEFDGGNGRERLEAFLKEHRMFLCIRMHLYDRTAYGWLAEMDHPGSRVRFLNEDRVEDVMEALGCFDLLITDYSSIYLDFLLTGRPMIFLPYDRGEYLADRGLNFDYDQVTPGPKPENFAEFLRWLGALTEGEDPWAEERARVRRFFHEVEGPCCGKICRMVEKEIAEIR</sequence>
<dbReference type="GO" id="GO:0019350">
    <property type="term" value="P:teichoic acid biosynthetic process"/>
    <property type="evidence" value="ECO:0007669"/>
    <property type="project" value="UniProtKB-KW"/>
</dbReference>
<dbReference type="PANTHER" id="PTHR37316:SF3">
    <property type="entry name" value="TEICHOIC ACID GLYCEROL-PHOSPHATE TRANSFERASE"/>
    <property type="match status" value="1"/>
</dbReference>
<reference evidence="7" key="1">
    <citation type="submission" date="2020-10" db="EMBL/GenBank/DDBJ databases">
        <authorList>
            <person name="Gilroy R."/>
        </authorList>
    </citation>
    <scope>NUCLEOTIDE SEQUENCE</scope>
    <source>
        <strain evidence="7">ChiBcec2-4451</strain>
    </source>
</reference>
<dbReference type="GO" id="GO:0047355">
    <property type="term" value="F:CDP-glycerol glycerophosphotransferase activity"/>
    <property type="evidence" value="ECO:0007669"/>
    <property type="project" value="InterPro"/>
</dbReference>
<comment type="subcellular location">
    <subcellularLocation>
        <location evidence="1">Cell membrane</location>
        <topology evidence="1">Peripheral membrane protein</topology>
    </subcellularLocation>
</comment>
<dbReference type="Gene3D" id="3.40.50.11820">
    <property type="match status" value="1"/>
</dbReference>
<evidence type="ECO:0000256" key="5">
    <source>
        <dbReference type="ARBA" id="ARBA00022944"/>
    </source>
</evidence>
<dbReference type="InterPro" id="IPR051612">
    <property type="entry name" value="Teichoic_Acid_Biosynth"/>
</dbReference>
<dbReference type="Gene3D" id="3.40.50.12580">
    <property type="match status" value="1"/>
</dbReference>
<dbReference type="GO" id="GO:0005886">
    <property type="term" value="C:plasma membrane"/>
    <property type="evidence" value="ECO:0007669"/>
    <property type="project" value="UniProtKB-SubCell"/>
</dbReference>
<proteinExistence type="inferred from homology"/>
<dbReference type="InterPro" id="IPR007554">
    <property type="entry name" value="Glycerophosphate_synth"/>
</dbReference>
<dbReference type="InterPro" id="IPR043148">
    <property type="entry name" value="TagF_C"/>
</dbReference>
<dbReference type="Pfam" id="PF04464">
    <property type="entry name" value="Glyphos_transf"/>
    <property type="match status" value="1"/>
</dbReference>
<comment type="caution">
    <text evidence="7">The sequence shown here is derived from an EMBL/GenBank/DDBJ whole genome shotgun (WGS) entry which is preliminary data.</text>
</comment>